<reference evidence="2" key="1">
    <citation type="submission" date="2020-02" db="EMBL/GenBank/DDBJ databases">
        <authorList>
            <person name="Shen X.-R."/>
            <person name="Zhang Y.-X."/>
        </authorList>
    </citation>
    <scope>NUCLEOTIDE SEQUENCE</scope>
    <source>
        <strain evidence="2">SYP-B3998</strain>
    </source>
</reference>
<feature type="transmembrane region" description="Helical" evidence="1">
    <location>
        <begin position="29"/>
        <end position="47"/>
    </location>
</feature>
<sequence>MKYVMWGLLSLSSLLLVFTLFRNRRAGRWLSTLGLNIVIAAFILYGMNLLSEYTNLELPINTTTLGTVTVLGVPGILLLVCLKISLL</sequence>
<name>A0A6G3ZZY0_9BACL</name>
<feature type="transmembrane region" description="Helical" evidence="1">
    <location>
        <begin position="6"/>
        <end position="22"/>
    </location>
</feature>
<dbReference type="EMBL" id="JAAIKC010000005">
    <property type="protein sequence ID" value="NEW07608.1"/>
    <property type="molecule type" value="Genomic_DNA"/>
</dbReference>
<keyword evidence="1" id="KW-0812">Transmembrane</keyword>
<protein>
    <submittedName>
        <fullName evidence="2">Pro-sigmaK processing inhibitor BofA</fullName>
    </submittedName>
</protein>
<proteinExistence type="predicted"/>
<feature type="transmembrane region" description="Helical" evidence="1">
    <location>
        <begin position="67"/>
        <end position="86"/>
    </location>
</feature>
<dbReference type="AlphaFoldDB" id="A0A6G3ZZY0"/>
<dbReference type="Pfam" id="PF07441">
    <property type="entry name" value="BofA"/>
    <property type="match status" value="1"/>
</dbReference>
<accession>A0A6G3ZZY0</accession>
<comment type="caution">
    <text evidence="2">The sequence shown here is derived from an EMBL/GenBank/DDBJ whole genome shotgun (WGS) entry which is preliminary data.</text>
</comment>
<keyword evidence="1" id="KW-1133">Transmembrane helix</keyword>
<dbReference type="InterPro" id="IPR010001">
    <property type="entry name" value="BofA"/>
</dbReference>
<keyword evidence="1" id="KW-0472">Membrane</keyword>
<gene>
    <name evidence="2" type="ORF">GK047_16500</name>
</gene>
<evidence type="ECO:0000256" key="1">
    <source>
        <dbReference type="SAM" id="Phobius"/>
    </source>
</evidence>
<evidence type="ECO:0000313" key="2">
    <source>
        <dbReference type="EMBL" id="NEW07608.1"/>
    </source>
</evidence>
<organism evidence="2">
    <name type="scientific">Paenibacillus sp. SYP-B3998</name>
    <dbReference type="NCBI Taxonomy" id="2678564"/>
    <lineage>
        <taxon>Bacteria</taxon>
        <taxon>Bacillati</taxon>
        <taxon>Bacillota</taxon>
        <taxon>Bacilli</taxon>
        <taxon>Bacillales</taxon>
        <taxon>Paenibacillaceae</taxon>
        <taxon>Paenibacillus</taxon>
    </lineage>
</organism>